<keyword evidence="2" id="KW-1185">Reference proteome</keyword>
<dbReference type="Gene3D" id="3.30.70.1120">
    <property type="entry name" value="TT1725-like"/>
    <property type="match status" value="1"/>
</dbReference>
<accession>A0A5Q2RGM3</accession>
<dbReference type="KEGG" id="atq:GH723_06990"/>
<dbReference type="InterPro" id="IPR007546">
    <property type="entry name" value="DUF503"/>
</dbReference>
<evidence type="ECO:0000313" key="2">
    <source>
        <dbReference type="Proteomes" id="UP000334019"/>
    </source>
</evidence>
<dbReference type="Pfam" id="PF04456">
    <property type="entry name" value="DUF503"/>
    <property type="match status" value="1"/>
</dbReference>
<gene>
    <name evidence="1" type="ORF">GH723_06990</name>
</gene>
<dbReference type="SUPFAM" id="SSF103007">
    <property type="entry name" value="Hypothetical protein TT1725"/>
    <property type="match status" value="1"/>
</dbReference>
<dbReference type="EMBL" id="CP045851">
    <property type="protein sequence ID" value="QGG94873.1"/>
    <property type="molecule type" value="Genomic_DNA"/>
</dbReference>
<dbReference type="Proteomes" id="UP000334019">
    <property type="component" value="Chromosome"/>
</dbReference>
<protein>
    <submittedName>
        <fullName evidence="1">DUF503 family protein</fullName>
    </submittedName>
</protein>
<organism evidence="1 2">
    <name type="scientific">Actinomarinicola tropica</name>
    <dbReference type="NCBI Taxonomy" id="2789776"/>
    <lineage>
        <taxon>Bacteria</taxon>
        <taxon>Bacillati</taxon>
        <taxon>Actinomycetota</taxon>
        <taxon>Acidimicrobiia</taxon>
        <taxon>Acidimicrobiales</taxon>
        <taxon>Iamiaceae</taxon>
        <taxon>Actinomarinicola</taxon>
    </lineage>
</organism>
<name>A0A5Q2RGM3_9ACTN</name>
<dbReference type="AlphaFoldDB" id="A0A5Q2RGM3"/>
<dbReference type="InterPro" id="IPR036746">
    <property type="entry name" value="TT1725-like_sf"/>
</dbReference>
<evidence type="ECO:0000313" key="1">
    <source>
        <dbReference type="EMBL" id="QGG94873.1"/>
    </source>
</evidence>
<dbReference type="PANTHER" id="PTHR36441:SF1">
    <property type="entry name" value="DUF503 DOMAIN-CONTAINING PROTEIN"/>
    <property type="match status" value="1"/>
</dbReference>
<reference evidence="1 2" key="1">
    <citation type="submission" date="2019-11" db="EMBL/GenBank/DDBJ databases">
        <authorList>
            <person name="He Y."/>
        </authorList>
    </citation>
    <scope>NUCLEOTIDE SEQUENCE [LARGE SCALE GENOMIC DNA]</scope>
    <source>
        <strain evidence="1 2">SCSIO 58843</strain>
    </source>
</reference>
<proteinExistence type="predicted"/>
<dbReference type="PANTHER" id="PTHR36441">
    <property type="entry name" value="HYPOTHETICAL CYTOSOLIC PROTEIN"/>
    <property type="match status" value="1"/>
</dbReference>
<sequence length="97" mass="10977">MHVVAMQIDLHLGECRSLKAKRAIVKPIVEGAKRRFGVACAEVDANDSWQLASLGVAVVSNRAHHAEEVLDEVERFIWSTPGIQVLRSDRHWLEHER</sequence>